<proteinExistence type="predicted"/>
<organism evidence="2 3">
    <name type="scientific">Riccia sorocarpa</name>
    <dbReference type="NCBI Taxonomy" id="122646"/>
    <lineage>
        <taxon>Eukaryota</taxon>
        <taxon>Viridiplantae</taxon>
        <taxon>Streptophyta</taxon>
        <taxon>Embryophyta</taxon>
        <taxon>Marchantiophyta</taxon>
        <taxon>Marchantiopsida</taxon>
        <taxon>Marchantiidae</taxon>
        <taxon>Marchantiales</taxon>
        <taxon>Ricciaceae</taxon>
        <taxon>Riccia</taxon>
    </lineage>
</organism>
<feature type="region of interest" description="Disordered" evidence="1">
    <location>
        <begin position="47"/>
        <end position="66"/>
    </location>
</feature>
<name>A0ABD3H4Z7_9MARC</name>
<evidence type="ECO:0000313" key="3">
    <source>
        <dbReference type="Proteomes" id="UP001633002"/>
    </source>
</evidence>
<dbReference type="EMBL" id="JBJQOH010000005">
    <property type="protein sequence ID" value="KAL3686363.1"/>
    <property type="molecule type" value="Genomic_DNA"/>
</dbReference>
<protein>
    <submittedName>
        <fullName evidence="2">Uncharacterized protein</fullName>
    </submittedName>
</protein>
<evidence type="ECO:0000313" key="2">
    <source>
        <dbReference type="EMBL" id="KAL3686363.1"/>
    </source>
</evidence>
<keyword evidence="3" id="KW-1185">Reference proteome</keyword>
<evidence type="ECO:0000256" key="1">
    <source>
        <dbReference type="SAM" id="MobiDB-lite"/>
    </source>
</evidence>
<accession>A0ABD3H4Z7</accession>
<reference evidence="2 3" key="1">
    <citation type="submission" date="2024-09" db="EMBL/GenBank/DDBJ databases">
        <title>Chromosome-scale assembly of Riccia sorocarpa.</title>
        <authorList>
            <person name="Paukszto L."/>
        </authorList>
    </citation>
    <scope>NUCLEOTIDE SEQUENCE [LARGE SCALE GENOMIC DNA]</scope>
    <source>
        <strain evidence="2">LP-2024</strain>
        <tissue evidence="2">Aerial parts of the thallus</tissue>
    </source>
</reference>
<dbReference type="Proteomes" id="UP001633002">
    <property type="component" value="Unassembled WGS sequence"/>
</dbReference>
<gene>
    <name evidence="2" type="ORF">R1sor_008937</name>
</gene>
<comment type="caution">
    <text evidence="2">The sequence shown here is derived from an EMBL/GenBank/DDBJ whole genome shotgun (WGS) entry which is preliminary data.</text>
</comment>
<sequence>MVKEDKSASQILLHSVVTPRPDSVDVVTYFSDLVVFKESLRKAKGKPKLVAPCGSSKPKKSKKDVGNLAIESTPKLEVDSNDRLPKKDEERLLKSDVNKFKAMYTFGTEAVSKISVSKIMEARLIFVYRSVNGCYSRILMRL</sequence>
<dbReference type="AlphaFoldDB" id="A0ABD3H4Z7"/>